<dbReference type="AlphaFoldDB" id="A0A840AQ83"/>
<feature type="transmembrane region" description="Helical" evidence="1">
    <location>
        <begin position="33"/>
        <end position="51"/>
    </location>
</feature>
<protein>
    <recommendedName>
        <fullName evidence="4">NfeD-like C-terminal domain-containing protein</fullName>
    </recommendedName>
</protein>
<dbReference type="RefSeq" id="WP_183399189.1">
    <property type="nucleotide sequence ID" value="NZ_JACIDS010000003.1"/>
</dbReference>
<dbReference type="InterPro" id="IPR052165">
    <property type="entry name" value="Membrane_assoc_protease"/>
</dbReference>
<keyword evidence="1" id="KW-0812">Transmembrane</keyword>
<dbReference type="PANTHER" id="PTHR33507:SF3">
    <property type="entry name" value="INNER MEMBRANE PROTEIN YBBJ"/>
    <property type="match status" value="1"/>
</dbReference>
<evidence type="ECO:0000256" key="1">
    <source>
        <dbReference type="SAM" id="Phobius"/>
    </source>
</evidence>
<feature type="transmembrane region" description="Helical" evidence="1">
    <location>
        <begin position="57"/>
        <end position="76"/>
    </location>
</feature>
<accession>A0A840AQ83</accession>
<dbReference type="PANTHER" id="PTHR33507">
    <property type="entry name" value="INNER MEMBRANE PROTEIN YBBJ"/>
    <property type="match status" value="1"/>
</dbReference>
<comment type="caution">
    <text evidence="2">The sequence shown here is derived from an EMBL/GenBank/DDBJ whole genome shotgun (WGS) entry which is preliminary data.</text>
</comment>
<gene>
    <name evidence="2" type="ORF">GGR25_002614</name>
</gene>
<dbReference type="Proteomes" id="UP000553963">
    <property type="component" value="Unassembled WGS sequence"/>
</dbReference>
<organism evidence="2 3">
    <name type="scientific">Kaistia hirudinis</name>
    <dbReference type="NCBI Taxonomy" id="1293440"/>
    <lineage>
        <taxon>Bacteria</taxon>
        <taxon>Pseudomonadati</taxon>
        <taxon>Pseudomonadota</taxon>
        <taxon>Alphaproteobacteria</taxon>
        <taxon>Hyphomicrobiales</taxon>
        <taxon>Kaistiaceae</taxon>
        <taxon>Kaistia</taxon>
    </lineage>
</organism>
<evidence type="ECO:0000313" key="3">
    <source>
        <dbReference type="Proteomes" id="UP000553963"/>
    </source>
</evidence>
<name>A0A840AQ83_9HYPH</name>
<dbReference type="EMBL" id="JACIDS010000003">
    <property type="protein sequence ID" value="MBB3931564.1"/>
    <property type="molecule type" value="Genomic_DNA"/>
</dbReference>
<sequence length="149" mass="16388">MWDVVWSWDGWHWIIVGIALVLLGLILADGVVGWLGVAAVFVGLIALVLPLPLQAQFAVYAFLALVLVYVARRILVLREIRGDPLRLNDRSRRLRGHVYPLSEPIINGVGRIRVDDFTWGVAGPDQPAGTLVQVTGHDGTLLTVKPPQD</sequence>
<evidence type="ECO:0008006" key="4">
    <source>
        <dbReference type="Google" id="ProtNLM"/>
    </source>
</evidence>
<proteinExistence type="predicted"/>
<keyword evidence="3" id="KW-1185">Reference proteome</keyword>
<reference evidence="2 3" key="1">
    <citation type="submission" date="2020-08" db="EMBL/GenBank/DDBJ databases">
        <title>Genomic Encyclopedia of Type Strains, Phase IV (KMG-IV): sequencing the most valuable type-strain genomes for metagenomic binning, comparative biology and taxonomic classification.</title>
        <authorList>
            <person name="Goeker M."/>
        </authorList>
    </citation>
    <scope>NUCLEOTIDE SEQUENCE [LARGE SCALE GENOMIC DNA]</scope>
    <source>
        <strain evidence="2 3">DSM 25966</strain>
    </source>
</reference>
<dbReference type="GO" id="GO:0005886">
    <property type="term" value="C:plasma membrane"/>
    <property type="evidence" value="ECO:0007669"/>
    <property type="project" value="TreeGrafter"/>
</dbReference>
<keyword evidence="1" id="KW-0472">Membrane</keyword>
<keyword evidence="1" id="KW-1133">Transmembrane helix</keyword>
<feature type="transmembrane region" description="Helical" evidence="1">
    <location>
        <begin position="12"/>
        <end position="28"/>
    </location>
</feature>
<evidence type="ECO:0000313" key="2">
    <source>
        <dbReference type="EMBL" id="MBB3931564.1"/>
    </source>
</evidence>